<dbReference type="EMBL" id="CP089983">
    <property type="protein sequence ID" value="WXB05775.1"/>
    <property type="molecule type" value="Genomic_DNA"/>
</dbReference>
<organism evidence="6 7">
    <name type="scientific">Pendulispora rubella</name>
    <dbReference type="NCBI Taxonomy" id="2741070"/>
    <lineage>
        <taxon>Bacteria</taxon>
        <taxon>Pseudomonadati</taxon>
        <taxon>Myxococcota</taxon>
        <taxon>Myxococcia</taxon>
        <taxon>Myxococcales</taxon>
        <taxon>Sorangiineae</taxon>
        <taxon>Pendulisporaceae</taxon>
        <taxon>Pendulispora</taxon>
    </lineage>
</organism>
<dbReference type="RefSeq" id="WP_394835423.1">
    <property type="nucleotide sequence ID" value="NZ_CP089929.1"/>
</dbReference>
<dbReference type="Pfam" id="PF00126">
    <property type="entry name" value="HTH_1"/>
    <property type="match status" value="1"/>
</dbReference>
<feature type="domain" description="HTH lysR-type" evidence="5">
    <location>
        <begin position="5"/>
        <end position="62"/>
    </location>
</feature>
<evidence type="ECO:0000256" key="3">
    <source>
        <dbReference type="ARBA" id="ARBA00023125"/>
    </source>
</evidence>
<dbReference type="Gene3D" id="3.40.190.290">
    <property type="match status" value="1"/>
</dbReference>
<reference evidence="6" key="1">
    <citation type="submission" date="2021-12" db="EMBL/GenBank/DDBJ databases">
        <title>Discovery of the Pendulisporaceae a myxobacterial family with distinct sporulation behavior and unique specialized metabolism.</title>
        <authorList>
            <person name="Garcia R."/>
            <person name="Popoff A."/>
            <person name="Bader C.D."/>
            <person name="Loehr J."/>
            <person name="Walesch S."/>
            <person name="Walt C."/>
            <person name="Boldt J."/>
            <person name="Bunk B."/>
            <person name="Haeckl F.J.F.P.J."/>
            <person name="Gunesch A.P."/>
            <person name="Birkelbach J."/>
            <person name="Nuebel U."/>
            <person name="Pietschmann T."/>
            <person name="Bach T."/>
            <person name="Mueller R."/>
        </authorList>
    </citation>
    <scope>NUCLEOTIDE SEQUENCE</scope>
    <source>
        <strain evidence="6">MSr11367</strain>
    </source>
</reference>
<dbReference type="SUPFAM" id="SSF46785">
    <property type="entry name" value="Winged helix' DNA-binding domain"/>
    <property type="match status" value="1"/>
</dbReference>
<dbReference type="Pfam" id="PF03466">
    <property type="entry name" value="LysR_substrate"/>
    <property type="match status" value="1"/>
</dbReference>
<evidence type="ECO:0000259" key="5">
    <source>
        <dbReference type="PROSITE" id="PS50931"/>
    </source>
</evidence>
<proteinExistence type="inferred from homology"/>
<sequence length="304" mass="33879">MPSIPRIQSLEVFVHVAEQQSFVRAAKRLGITPSSVTRTVAKLEDELGVQLLRRTTRRVSLTEAGALYHDRCARILAELAEADSLVTTARTRPRGVVRMQVPASFGRMYIGPLLPKLLAEQPDLQIDVGLSDTYADLIEERVDVAVRIGKLADSRLVSVRLAPNRRVLCASPDCVERYGPLHEPRDLSRYPLLSFSPMVTGDAWRLRSATGDERTVPVLPRLRANNAEVLREAMLAGTGIAMLATFLIGDDLRRGRAVHVLPGWMPLPTSIYAVYPASRHVPSKVQVVVDFLRRQFRGPPPWER</sequence>
<evidence type="ECO:0000256" key="4">
    <source>
        <dbReference type="ARBA" id="ARBA00023163"/>
    </source>
</evidence>
<dbReference type="PANTHER" id="PTHR30537">
    <property type="entry name" value="HTH-TYPE TRANSCRIPTIONAL REGULATOR"/>
    <property type="match status" value="1"/>
</dbReference>
<dbReference type="PANTHER" id="PTHR30537:SF5">
    <property type="entry name" value="HTH-TYPE TRANSCRIPTIONAL ACTIVATOR TTDR-RELATED"/>
    <property type="match status" value="1"/>
</dbReference>
<dbReference type="SUPFAM" id="SSF53850">
    <property type="entry name" value="Periplasmic binding protein-like II"/>
    <property type="match status" value="1"/>
</dbReference>
<dbReference type="PROSITE" id="PS50931">
    <property type="entry name" value="HTH_LYSR"/>
    <property type="match status" value="1"/>
</dbReference>
<dbReference type="InterPro" id="IPR000847">
    <property type="entry name" value="LysR_HTH_N"/>
</dbReference>
<keyword evidence="4" id="KW-0804">Transcription</keyword>
<evidence type="ECO:0000256" key="1">
    <source>
        <dbReference type="ARBA" id="ARBA00009437"/>
    </source>
</evidence>
<dbReference type="CDD" id="cd08422">
    <property type="entry name" value="PBP2_CrgA_like"/>
    <property type="match status" value="1"/>
</dbReference>
<gene>
    <name evidence="6" type="ORF">LVJ94_00670</name>
</gene>
<name>A0ABZ2L9B5_9BACT</name>
<dbReference type="InterPro" id="IPR036388">
    <property type="entry name" value="WH-like_DNA-bd_sf"/>
</dbReference>
<accession>A0ABZ2L9B5</accession>
<keyword evidence="7" id="KW-1185">Reference proteome</keyword>
<dbReference type="InterPro" id="IPR058163">
    <property type="entry name" value="LysR-type_TF_proteobact-type"/>
</dbReference>
<dbReference type="InterPro" id="IPR005119">
    <property type="entry name" value="LysR_subst-bd"/>
</dbReference>
<dbReference type="Gene3D" id="1.10.10.10">
    <property type="entry name" value="Winged helix-like DNA-binding domain superfamily/Winged helix DNA-binding domain"/>
    <property type="match status" value="1"/>
</dbReference>
<evidence type="ECO:0000256" key="2">
    <source>
        <dbReference type="ARBA" id="ARBA00023015"/>
    </source>
</evidence>
<comment type="similarity">
    <text evidence="1">Belongs to the LysR transcriptional regulatory family.</text>
</comment>
<dbReference type="Proteomes" id="UP001374803">
    <property type="component" value="Chromosome"/>
</dbReference>
<protein>
    <submittedName>
        <fullName evidence="6">LysR family transcriptional regulator</fullName>
    </submittedName>
</protein>
<evidence type="ECO:0000313" key="6">
    <source>
        <dbReference type="EMBL" id="WXB05775.1"/>
    </source>
</evidence>
<dbReference type="PRINTS" id="PR00039">
    <property type="entry name" value="HTHLYSR"/>
</dbReference>
<keyword evidence="3" id="KW-0238">DNA-binding</keyword>
<dbReference type="InterPro" id="IPR036390">
    <property type="entry name" value="WH_DNA-bd_sf"/>
</dbReference>
<keyword evidence="2" id="KW-0805">Transcription regulation</keyword>
<evidence type="ECO:0000313" key="7">
    <source>
        <dbReference type="Proteomes" id="UP001374803"/>
    </source>
</evidence>